<feature type="transmembrane region" description="Helical" evidence="1">
    <location>
        <begin position="137"/>
        <end position="161"/>
    </location>
</feature>
<evidence type="ECO:0000313" key="4">
    <source>
        <dbReference type="Proteomes" id="UP001152797"/>
    </source>
</evidence>
<evidence type="ECO:0000313" key="3">
    <source>
        <dbReference type="EMBL" id="CAL4785200.1"/>
    </source>
</evidence>
<keyword evidence="1" id="KW-0812">Transmembrane</keyword>
<keyword evidence="1" id="KW-0472">Membrane</keyword>
<evidence type="ECO:0000313" key="2">
    <source>
        <dbReference type="EMBL" id="CAI3997888.1"/>
    </source>
</evidence>
<feature type="transmembrane region" description="Helical" evidence="1">
    <location>
        <begin position="415"/>
        <end position="438"/>
    </location>
</feature>
<evidence type="ECO:0000256" key="1">
    <source>
        <dbReference type="SAM" id="Phobius"/>
    </source>
</evidence>
<dbReference type="AlphaFoldDB" id="A0A9P1CUT2"/>
<feature type="transmembrane region" description="Helical" evidence="1">
    <location>
        <begin position="383"/>
        <end position="403"/>
    </location>
</feature>
<reference evidence="3 4" key="2">
    <citation type="submission" date="2024-05" db="EMBL/GenBank/DDBJ databases">
        <authorList>
            <person name="Chen Y."/>
            <person name="Shah S."/>
            <person name="Dougan E. K."/>
            <person name="Thang M."/>
            <person name="Chan C."/>
        </authorList>
    </citation>
    <scope>NUCLEOTIDE SEQUENCE [LARGE SCALE GENOMIC DNA]</scope>
</reference>
<proteinExistence type="predicted"/>
<dbReference type="PANTHER" id="PTHR34289:SF8">
    <property type="entry name" value="DUF819 DOMAIN-CONTAINING PROTEIN"/>
    <property type="match status" value="1"/>
</dbReference>
<feature type="transmembrane region" description="Helical" evidence="1">
    <location>
        <begin position="353"/>
        <end position="371"/>
    </location>
</feature>
<feature type="transmembrane region" description="Helical" evidence="1">
    <location>
        <begin position="206"/>
        <end position="233"/>
    </location>
</feature>
<keyword evidence="4" id="KW-1185">Reference proteome</keyword>
<dbReference type="Pfam" id="PF05684">
    <property type="entry name" value="DUF819"/>
    <property type="match status" value="1"/>
</dbReference>
<sequence>MASIPLRPPGLPAGLPAGLPVAPLTSQRRLRPVVFPKPPGRPYRVQRAAGAAFVGVIWTAAAASLAVESRTTLGKRVTSPLLSFFLGWMLRSLKLLPPMHPVYDSLASRLLPAALPLMVLSAQIRPQRSVSRDRHDLFLMLLAFSVCSFASCGGALAAFLLGRAWLDVPRTVVSKVCGCLTATYIGGSANLAEVAFDSGLAKEGGGILACLAAADVLLMCFYFAGLVLVANAYKLGKQRATSKVSRAPWDLTTSRRSFMDNVKDWLLHLPMGMLALSIPLISKILAADLHATAATSAISVALAAAIAQSGRRMSVERRRAVAKSTTYMATLFLGCFYTTLGICAGSGIGAVHIFLLSTVVLLGHLVLAFLGCELLNVACGRRIIKLPIFLVASNAAVGGPSTATTFAESLEWTELVVPAAVCGTLGYALGTPVAFALMKCFSSFT</sequence>
<reference evidence="2" key="1">
    <citation type="submission" date="2022-10" db="EMBL/GenBank/DDBJ databases">
        <authorList>
            <person name="Chen Y."/>
            <person name="Dougan E. K."/>
            <person name="Chan C."/>
            <person name="Rhodes N."/>
            <person name="Thang M."/>
        </authorList>
    </citation>
    <scope>NUCLEOTIDE SEQUENCE</scope>
</reference>
<dbReference type="EMBL" id="CAMXCT030002391">
    <property type="protein sequence ID" value="CAL4785200.1"/>
    <property type="molecule type" value="Genomic_DNA"/>
</dbReference>
<dbReference type="InterPro" id="IPR008537">
    <property type="entry name" value="DUF819"/>
</dbReference>
<dbReference type="EMBL" id="CAMXCT020002391">
    <property type="protein sequence ID" value="CAL1151263.1"/>
    <property type="molecule type" value="Genomic_DNA"/>
</dbReference>
<keyword evidence="1" id="KW-1133">Transmembrane helix</keyword>
<dbReference type="PANTHER" id="PTHR34289">
    <property type="entry name" value="PROTEIN, PUTATIVE (DUF819)-RELATED"/>
    <property type="match status" value="1"/>
</dbReference>
<organism evidence="2">
    <name type="scientific">Cladocopium goreaui</name>
    <dbReference type="NCBI Taxonomy" id="2562237"/>
    <lineage>
        <taxon>Eukaryota</taxon>
        <taxon>Sar</taxon>
        <taxon>Alveolata</taxon>
        <taxon>Dinophyceae</taxon>
        <taxon>Suessiales</taxon>
        <taxon>Symbiodiniaceae</taxon>
        <taxon>Cladocopium</taxon>
    </lineage>
</organism>
<accession>A0A9P1CUT2</accession>
<dbReference type="Proteomes" id="UP001152797">
    <property type="component" value="Unassembled WGS sequence"/>
</dbReference>
<feature type="transmembrane region" description="Helical" evidence="1">
    <location>
        <begin position="327"/>
        <end position="347"/>
    </location>
</feature>
<dbReference type="EMBL" id="CAMXCT010002391">
    <property type="protein sequence ID" value="CAI3997888.1"/>
    <property type="molecule type" value="Genomic_DNA"/>
</dbReference>
<name>A0A9P1CUT2_9DINO</name>
<feature type="transmembrane region" description="Helical" evidence="1">
    <location>
        <begin position="265"/>
        <end position="285"/>
    </location>
</feature>
<gene>
    <name evidence="2" type="ORF">C1SCF055_LOCUS24226</name>
</gene>
<comment type="caution">
    <text evidence="2">The sequence shown here is derived from an EMBL/GenBank/DDBJ whole genome shotgun (WGS) entry which is preliminary data.</text>
</comment>
<feature type="transmembrane region" description="Helical" evidence="1">
    <location>
        <begin position="291"/>
        <end position="307"/>
    </location>
</feature>
<feature type="transmembrane region" description="Helical" evidence="1">
    <location>
        <begin position="48"/>
        <end position="67"/>
    </location>
</feature>
<protein>
    <submittedName>
        <fullName evidence="3">DUF819 domain-containing protein</fullName>
    </submittedName>
</protein>
<dbReference type="OrthoDB" id="45797at2759"/>